<dbReference type="FunFam" id="3.40.50.720:FF:000084">
    <property type="entry name" value="Short-chain dehydrogenase reductase"/>
    <property type="match status" value="1"/>
</dbReference>
<dbReference type="Gene3D" id="3.40.50.720">
    <property type="entry name" value="NAD(P)-binding Rossmann-like Domain"/>
    <property type="match status" value="1"/>
</dbReference>
<feature type="region of interest" description="Disordered" evidence="3">
    <location>
        <begin position="9"/>
        <end position="30"/>
    </location>
</feature>
<dbReference type="InterPro" id="IPR002347">
    <property type="entry name" value="SDR_fam"/>
</dbReference>
<evidence type="ECO:0000256" key="2">
    <source>
        <dbReference type="ARBA" id="ARBA00023002"/>
    </source>
</evidence>
<dbReference type="SUPFAM" id="SSF51735">
    <property type="entry name" value="NAD(P)-binding Rossmann-fold domains"/>
    <property type="match status" value="1"/>
</dbReference>
<feature type="domain" description="Ketoreductase" evidence="4">
    <location>
        <begin position="34"/>
        <end position="212"/>
    </location>
</feature>
<evidence type="ECO:0000313" key="6">
    <source>
        <dbReference type="Proteomes" id="UP000022835"/>
    </source>
</evidence>
<evidence type="ECO:0000313" key="5">
    <source>
        <dbReference type="EMBL" id="KDE97280.1"/>
    </source>
</evidence>
<dbReference type="GO" id="GO:0016616">
    <property type="term" value="F:oxidoreductase activity, acting on the CH-OH group of donors, NAD or NADP as acceptor"/>
    <property type="evidence" value="ECO:0007669"/>
    <property type="project" value="TreeGrafter"/>
</dbReference>
<dbReference type="EMBL" id="JALN02000002">
    <property type="protein sequence ID" value="KDE97280.1"/>
    <property type="molecule type" value="Genomic_DNA"/>
</dbReference>
<dbReference type="PRINTS" id="PR00081">
    <property type="entry name" value="GDHRDH"/>
</dbReference>
<reference evidence="5" key="1">
    <citation type="submission" date="2014-05" db="EMBL/GenBank/DDBJ databases">
        <title>Genome sequence of Mycobacterium aromaticivorans strain JS19b1T (= DSM 45407T).</title>
        <authorList>
            <person name="Kwak Y."/>
            <person name="Park G.-S."/>
            <person name="Li Q.X."/>
            <person name="Lee S.-E."/>
            <person name="Shin J.-H."/>
        </authorList>
    </citation>
    <scope>NUCLEOTIDE SEQUENCE [LARGE SCALE GENOMIC DNA]</scope>
    <source>
        <strain evidence="5">JS19b1</strain>
    </source>
</reference>
<dbReference type="STRING" id="1440774.Y900_028905"/>
<feature type="compositionally biased region" description="Basic and acidic residues" evidence="3">
    <location>
        <begin position="18"/>
        <end position="28"/>
    </location>
</feature>
<dbReference type="eggNOG" id="COG1028">
    <property type="taxonomic scope" value="Bacteria"/>
</dbReference>
<comment type="similarity">
    <text evidence="1">Belongs to the short-chain dehydrogenases/reductases (SDR) family.</text>
</comment>
<dbReference type="PRINTS" id="PR00080">
    <property type="entry name" value="SDRFAMILY"/>
</dbReference>
<evidence type="ECO:0000256" key="3">
    <source>
        <dbReference type="SAM" id="MobiDB-lite"/>
    </source>
</evidence>
<dbReference type="InterPro" id="IPR057326">
    <property type="entry name" value="KR_dom"/>
</dbReference>
<comment type="caution">
    <text evidence="5">The sequence shown here is derived from an EMBL/GenBank/DDBJ whole genome shotgun (WGS) entry which is preliminary data.</text>
</comment>
<sequence length="270" mass="28415">MGYIKIDHAPVKTTDIGPSRDEDSHTDPHSVAGRTIVITGGSSGIGAEIAADLVSAGANAVIADLAEPQHAVPDAAYHRVDITKDTDLLTLVEDTVKRFGAIDALVNCAASYKALGSKKSLDELTTTEWDDVLRVNVRGTWQAIKAVFPVMKERGGHIVNISSTTARSGNPGFPHYIASKAAVEGLTRAAARELGTHGITVNAVALGLVDDEATNALNDRAYVEQAIGRRAIKRTLYPRDVAAVVRFLCSDASGFISGQVVIVDGGGIFT</sequence>
<keyword evidence="6" id="KW-1185">Reference proteome</keyword>
<dbReference type="CDD" id="cd05233">
    <property type="entry name" value="SDR_c"/>
    <property type="match status" value="1"/>
</dbReference>
<organism evidence="5 6">
    <name type="scientific">Mycolicibacterium aromaticivorans JS19b1 = JCM 16368</name>
    <dbReference type="NCBI Taxonomy" id="1440774"/>
    <lineage>
        <taxon>Bacteria</taxon>
        <taxon>Bacillati</taxon>
        <taxon>Actinomycetota</taxon>
        <taxon>Actinomycetes</taxon>
        <taxon>Mycobacteriales</taxon>
        <taxon>Mycobacteriaceae</taxon>
        <taxon>Mycolicibacterium</taxon>
    </lineage>
</organism>
<dbReference type="PANTHER" id="PTHR42760">
    <property type="entry name" value="SHORT-CHAIN DEHYDROGENASES/REDUCTASES FAMILY MEMBER"/>
    <property type="match status" value="1"/>
</dbReference>
<gene>
    <name evidence="5" type="ORF">Y900_028905</name>
</gene>
<evidence type="ECO:0000256" key="1">
    <source>
        <dbReference type="ARBA" id="ARBA00006484"/>
    </source>
</evidence>
<name>A0A064CAE4_9MYCO</name>
<dbReference type="Pfam" id="PF13561">
    <property type="entry name" value="adh_short_C2"/>
    <property type="match status" value="1"/>
</dbReference>
<keyword evidence="2" id="KW-0560">Oxidoreductase</keyword>
<accession>A0A064CAE4</accession>
<dbReference type="SMART" id="SM00822">
    <property type="entry name" value="PKS_KR"/>
    <property type="match status" value="1"/>
</dbReference>
<dbReference type="Proteomes" id="UP000022835">
    <property type="component" value="Unassembled WGS sequence"/>
</dbReference>
<proteinExistence type="inferred from homology"/>
<protein>
    <submittedName>
        <fullName evidence="5">Dehydrogenase</fullName>
    </submittedName>
</protein>
<dbReference type="InterPro" id="IPR036291">
    <property type="entry name" value="NAD(P)-bd_dom_sf"/>
</dbReference>
<evidence type="ECO:0000259" key="4">
    <source>
        <dbReference type="SMART" id="SM00822"/>
    </source>
</evidence>
<dbReference type="PANTHER" id="PTHR42760:SF133">
    <property type="entry name" value="3-OXOACYL-[ACYL-CARRIER-PROTEIN] REDUCTASE"/>
    <property type="match status" value="1"/>
</dbReference>
<dbReference type="AlphaFoldDB" id="A0A064CAE4"/>